<keyword evidence="1" id="KW-0472">Membrane</keyword>
<evidence type="ECO:0000313" key="3">
    <source>
        <dbReference type="Proteomes" id="UP000005238"/>
    </source>
</evidence>
<evidence type="ECO:0000256" key="1">
    <source>
        <dbReference type="SAM" id="Phobius"/>
    </source>
</evidence>
<keyword evidence="3" id="KW-1185">Reference proteome</keyword>
<reference evidence="2" key="2">
    <citation type="submission" date="2015-06" db="UniProtKB">
        <authorList>
            <consortium name="EnsemblProtists"/>
        </authorList>
    </citation>
    <scope>IDENTIFICATION</scope>
    <source>
        <strain evidence="2">Pr102</strain>
    </source>
</reference>
<keyword evidence="1" id="KW-0812">Transmembrane</keyword>
<name>H3HA74_PHYRM</name>
<organism evidence="2 3">
    <name type="scientific">Phytophthora ramorum</name>
    <name type="common">Sudden oak death agent</name>
    <dbReference type="NCBI Taxonomy" id="164328"/>
    <lineage>
        <taxon>Eukaryota</taxon>
        <taxon>Sar</taxon>
        <taxon>Stramenopiles</taxon>
        <taxon>Oomycota</taxon>
        <taxon>Peronosporomycetes</taxon>
        <taxon>Peronosporales</taxon>
        <taxon>Peronosporaceae</taxon>
        <taxon>Phytophthora</taxon>
    </lineage>
</organism>
<sequence length="118" mass="12909">MAWRMLLVVDVVVVLQVDGSLLDVVVVTVLLVRKLVLLVVALMLVAWPMLLVVDVVVVLRVDGGCWTVELLACQLSVLIALWTEVGLRMRSVLTTVGHLLFPELAIRSPGQLKVMVTA</sequence>
<dbReference type="InParanoid" id="H3HA74"/>
<keyword evidence="1" id="KW-1133">Transmembrane helix</keyword>
<proteinExistence type="predicted"/>
<dbReference type="AlphaFoldDB" id="H3HA74"/>
<dbReference type="HOGENOM" id="CLU_2113794_0_0_1"/>
<feature type="transmembrane region" description="Helical" evidence="1">
    <location>
        <begin position="35"/>
        <end position="59"/>
    </location>
</feature>
<dbReference type="Proteomes" id="UP000005238">
    <property type="component" value="Unassembled WGS sequence"/>
</dbReference>
<protein>
    <submittedName>
        <fullName evidence="2">Uncharacterized protein</fullName>
    </submittedName>
</protein>
<evidence type="ECO:0000313" key="2">
    <source>
        <dbReference type="EnsemblProtists" id="Phyra87788"/>
    </source>
</evidence>
<reference evidence="3" key="1">
    <citation type="journal article" date="2006" name="Science">
        <title>Phytophthora genome sequences uncover evolutionary origins and mechanisms of pathogenesis.</title>
        <authorList>
            <person name="Tyler B.M."/>
            <person name="Tripathy S."/>
            <person name="Zhang X."/>
            <person name="Dehal P."/>
            <person name="Jiang R.H."/>
            <person name="Aerts A."/>
            <person name="Arredondo F.D."/>
            <person name="Baxter L."/>
            <person name="Bensasson D."/>
            <person name="Beynon J.L."/>
            <person name="Chapman J."/>
            <person name="Damasceno C.M."/>
            <person name="Dorrance A.E."/>
            <person name="Dou D."/>
            <person name="Dickerman A.W."/>
            <person name="Dubchak I.L."/>
            <person name="Garbelotto M."/>
            <person name="Gijzen M."/>
            <person name="Gordon S.G."/>
            <person name="Govers F."/>
            <person name="Grunwald N.J."/>
            <person name="Huang W."/>
            <person name="Ivors K.L."/>
            <person name="Jones R.W."/>
            <person name="Kamoun S."/>
            <person name="Krampis K."/>
            <person name="Lamour K.H."/>
            <person name="Lee M.K."/>
            <person name="McDonald W.H."/>
            <person name="Medina M."/>
            <person name="Meijer H.J."/>
            <person name="Nordberg E.K."/>
            <person name="Maclean D.J."/>
            <person name="Ospina-Giraldo M.D."/>
            <person name="Morris P.F."/>
            <person name="Phuntumart V."/>
            <person name="Putnam N.H."/>
            <person name="Rash S."/>
            <person name="Rose J.K."/>
            <person name="Sakihama Y."/>
            <person name="Salamov A.A."/>
            <person name="Savidor A."/>
            <person name="Scheuring C.F."/>
            <person name="Smith B.M."/>
            <person name="Sobral B.W."/>
            <person name="Terry A."/>
            <person name="Torto-Alalibo T.A."/>
            <person name="Win J."/>
            <person name="Xu Z."/>
            <person name="Zhang H."/>
            <person name="Grigoriev I.V."/>
            <person name="Rokhsar D.S."/>
            <person name="Boore J.L."/>
        </authorList>
    </citation>
    <scope>NUCLEOTIDE SEQUENCE [LARGE SCALE GENOMIC DNA]</scope>
    <source>
        <strain evidence="3">Pr102</strain>
    </source>
</reference>
<dbReference type="EnsemblProtists" id="Phyra87788">
    <property type="protein sequence ID" value="Phyra87788"/>
    <property type="gene ID" value="Phyra87788"/>
</dbReference>
<accession>H3HA74</accession>
<dbReference type="EMBL" id="DS568359">
    <property type="status" value="NOT_ANNOTATED_CDS"/>
    <property type="molecule type" value="Genomic_DNA"/>
</dbReference>